<gene>
    <name evidence="3" type="ORF">Airi02_066780</name>
</gene>
<dbReference type="Pfam" id="PF10708">
    <property type="entry name" value="DUF2510"/>
    <property type="match status" value="1"/>
</dbReference>
<proteinExistence type="predicted"/>
<evidence type="ECO:0000313" key="4">
    <source>
        <dbReference type="Proteomes" id="UP001165074"/>
    </source>
</evidence>
<feature type="region of interest" description="Disordered" evidence="1">
    <location>
        <begin position="1"/>
        <end position="64"/>
    </location>
</feature>
<dbReference type="InterPro" id="IPR018929">
    <property type="entry name" value="DUF2510"/>
</dbReference>
<dbReference type="AlphaFoldDB" id="A0A9W6W2S6"/>
<sequence length="248" mass="27310">MDIVEPAVDPDPKGDGPLTQPGWYADPSGGDGHRWWDGTRWTEHVNPPPQQYGTGRPAGPGDGPVLHKTRYGVELYADANSITWDGTTIELAKAEFVGYTVVQNRMRGPLNIGSVHTSTDHHFEIGFFPVNQAPAIAFEETGLRAKTSPSDWQFLVDLSRTYVEPRLIEQYLAAIEAGQTVEVGKVRINRDGFVGGGVSHAWHGIAGVTFEKGGYFVHERGAAKPILRIPQQNQNVMLLPQIFDTLKR</sequence>
<comment type="caution">
    <text evidence="3">The sequence shown here is derived from an EMBL/GenBank/DDBJ whole genome shotgun (WGS) entry which is preliminary data.</text>
</comment>
<evidence type="ECO:0000256" key="1">
    <source>
        <dbReference type="SAM" id="MobiDB-lite"/>
    </source>
</evidence>
<feature type="compositionally biased region" description="Basic and acidic residues" evidence="1">
    <location>
        <begin position="31"/>
        <end position="43"/>
    </location>
</feature>
<feature type="domain" description="DUF2510" evidence="2">
    <location>
        <begin position="21"/>
        <end position="51"/>
    </location>
</feature>
<dbReference type="Proteomes" id="UP001165074">
    <property type="component" value="Unassembled WGS sequence"/>
</dbReference>
<evidence type="ECO:0000259" key="2">
    <source>
        <dbReference type="Pfam" id="PF10708"/>
    </source>
</evidence>
<reference evidence="3" key="1">
    <citation type="submission" date="2023-03" db="EMBL/GenBank/DDBJ databases">
        <title>Actinoallomurus iriomotensis NBRC 103684.</title>
        <authorList>
            <person name="Ichikawa N."/>
            <person name="Sato H."/>
            <person name="Tonouchi N."/>
        </authorList>
    </citation>
    <scope>NUCLEOTIDE SEQUENCE</scope>
    <source>
        <strain evidence="3">NBRC 103684</strain>
    </source>
</reference>
<accession>A0A9W6W2S6</accession>
<protein>
    <recommendedName>
        <fullName evidence="2">DUF2510 domain-containing protein</fullName>
    </recommendedName>
</protein>
<dbReference type="EMBL" id="BSTK01000011">
    <property type="protein sequence ID" value="GLY88749.1"/>
    <property type="molecule type" value="Genomic_DNA"/>
</dbReference>
<keyword evidence="4" id="KW-1185">Reference proteome</keyword>
<evidence type="ECO:0000313" key="3">
    <source>
        <dbReference type="EMBL" id="GLY88749.1"/>
    </source>
</evidence>
<organism evidence="3 4">
    <name type="scientific">Actinoallomurus iriomotensis</name>
    <dbReference type="NCBI Taxonomy" id="478107"/>
    <lineage>
        <taxon>Bacteria</taxon>
        <taxon>Bacillati</taxon>
        <taxon>Actinomycetota</taxon>
        <taxon>Actinomycetes</taxon>
        <taxon>Streptosporangiales</taxon>
        <taxon>Thermomonosporaceae</taxon>
        <taxon>Actinoallomurus</taxon>
    </lineage>
</organism>
<name>A0A9W6W2S6_9ACTN</name>